<dbReference type="Proteomes" id="UP000715095">
    <property type="component" value="Unassembled WGS sequence"/>
</dbReference>
<dbReference type="InterPro" id="IPR027444">
    <property type="entry name" value="H-NS_C_dom"/>
</dbReference>
<evidence type="ECO:0000313" key="3">
    <source>
        <dbReference type="EMBL" id="MBM6704263.1"/>
    </source>
</evidence>
<keyword evidence="4" id="KW-1185">Reference proteome</keyword>
<reference evidence="3 4" key="1">
    <citation type="journal article" date="2021" name="Sci. Rep.">
        <title>The distribution of antibiotic resistance genes in chicken gut microbiota commensals.</title>
        <authorList>
            <person name="Juricova H."/>
            <person name="Matiasovicova J."/>
            <person name="Kubasova T."/>
            <person name="Cejkova D."/>
            <person name="Rychlik I."/>
        </authorList>
    </citation>
    <scope>NUCLEOTIDE SEQUENCE [LARGE SCALE GENOMIC DNA]</scope>
    <source>
        <strain evidence="3 4">An829</strain>
    </source>
</reference>
<proteinExistence type="predicted"/>
<gene>
    <name evidence="3" type="ORF">H6A60_07180</name>
</gene>
<evidence type="ECO:0000313" key="4">
    <source>
        <dbReference type="Proteomes" id="UP000715095"/>
    </source>
</evidence>
<protein>
    <submittedName>
        <fullName evidence="3">H-NS histone family protein</fullName>
    </submittedName>
</protein>
<keyword evidence="1" id="KW-0175">Coiled coil</keyword>
<dbReference type="Pfam" id="PF00816">
    <property type="entry name" value="Histone_HNS"/>
    <property type="match status" value="1"/>
</dbReference>
<dbReference type="InterPro" id="IPR037150">
    <property type="entry name" value="H-NS_C_dom_sf"/>
</dbReference>
<dbReference type="RefSeq" id="WP_205102816.1">
    <property type="nucleotide sequence ID" value="NZ_JACJJC010000010.1"/>
</dbReference>
<organism evidence="3 4">
    <name type="scientific">Sutterella massiliensis</name>
    <dbReference type="NCBI Taxonomy" id="1816689"/>
    <lineage>
        <taxon>Bacteria</taxon>
        <taxon>Pseudomonadati</taxon>
        <taxon>Pseudomonadota</taxon>
        <taxon>Betaproteobacteria</taxon>
        <taxon>Burkholderiales</taxon>
        <taxon>Sutterellaceae</taxon>
        <taxon>Sutterella</taxon>
    </lineage>
</organism>
<accession>A0ABS2DSM1</accession>
<sequence length="105" mass="12031">MKPELQKILEEIEELQNQIKVKQEQARSLAVDEAQRLISVLQINSGELKFGKEEKVVRPRRGVAAPKFRSPDGSRTWSGRGRQPAWMADLLKQGYSEDDLLIKDE</sequence>
<dbReference type="SUPFAM" id="SSF81273">
    <property type="entry name" value="H-NS histone-like proteins"/>
    <property type="match status" value="1"/>
</dbReference>
<evidence type="ECO:0000259" key="2">
    <source>
        <dbReference type="SMART" id="SM00528"/>
    </source>
</evidence>
<name>A0ABS2DSM1_9BURK</name>
<feature type="domain" description="DNA-binding protein H-NS-like C-terminal" evidence="2">
    <location>
        <begin position="58"/>
        <end position="102"/>
    </location>
</feature>
<feature type="coiled-coil region" evidence="1">
    <location>
        <begin position="5"/>
        <end position="32"/>
    </location>
</feature>
<dbReference type="SMART" id="SM00528">
    <property type="entry name" value="HNS"/>
    <property type="match status" value="1"/>
</dbReference>
<dbReference type="EMBL" id="JACJJC010000010">
    <property type="protein sequence ID" value="MBM6704263.1"/>
    <property type="molecule type" value="Genomic_DNA"/>
</dbReference>
<dbReference type="Gene3D" id="4.10.430.10">
    <property type="entry name" value="Histone-like protein H-NS, C-terminal domain"/>
    <property type="match status" value="1"/>
</dbReference>
<evidence type="ECO:0000256" key="1">
    <source>
        <dbReference type="SAM" id="Coils"/>
    </source>
</evidence>
<comment type="caution">
    <text evidence="3">The sequence shown here is derived from an EMBL/GenBank/DDBJ whole genome shotgun (WGS) entry which is preliminary data.</text>
</comment>